<protein>
    <recommendedName>
        <fullName evidence="6">Galactose oxidase</fullName>
    </recommendedName>
</protein>
<keyword evidence="5" id="KW-1185">Reference proteome</keyword>
<dbReference type="Pfam" id="PF24681">
    <property type="entry name" value="Kelch_KLHDC2_KLHL20_DRC7"/>
    <property type="match status" value="2"/>
</dbReference>
<keyword evidence="2" id="KW-0677">Repeat</keyword>
<keyword evidence="1" id="KW-0880">Kelch repeat</keyword>
<dbReference type="PANTHER" id="PTHR46093:SF18">
    <property type="entry name" value="FIBRONECTIN TYPE-III DOMAIN-CONTAINING PROTEIN"/>
    <property type="match status" value="1"/>
</dbReference>
<keyword evidence="3" id="KW-0732">Signal</keyword>
<dbReference type="SUPFAM" id="SSF117281">
    <property type="entry name" value="Kelch motif"/>
    <property type="match status" value="2"/>
</dbReference>
<gene>
    <name evidence="4" type="ORF">INT43_004711</name>
</gene>
<dbReference type="Gene3D" id="2.120.10.80">
    <property type="entry name" value="Kelch-type beta propeller"/>
    <property type="match status" value="2"/>
</dbReference>
<organism evidence="4 5">
    <name type="scientific">Mortierella isabellina</name>
    <name type="common">Filamentous fungus</name>
    <name type="synonym">Umbelopsis isabellina</name>
    <dbReference type="NCBI Taxonomy" id="91625"/>
    <lineage>
        <taxon>Eukaryota</taxon>
        <taxon>Fungi</taxon>
        <taxon>Fungi incertae sedis</taxon>
        <taxon>Mucoromycota</taxon>
        <taxon>Mucoromycotina</taxon>
        <taxon>Umbelopsidomycetes</taxon>
        <taxon>Umbelopsidales</taxon>
        <taxon>Umbelopsidaceae</taxon>
        <taxon>Umbelopsis</taxon>
    </lineage>
</organism>
<evidence type="ECO:0000256" key="1">
    <source>
        <dbReference type="ARBA" id="ARBA00022441"/>
    </source>
</evidence>
<reference evidence="4" key="1">
    <citation type="submission" date="2020-12" db="EMBL/GenBank/DDBJ databases">
        <title>Metabolic potential, ecology and presence of endohyphal bacteria is reflected in genomic diversity of Mucoromycotina.</title>
        <authorList>
            <person name="Muszewska A."/>
            <person name="Okrasinska A."/>
            <person name="Steczkiewicz K."/>
            <person name="Drgas O."/>
            <person name="Orlowska M."/>
            <person name="Perlinska-Lenart U."/>
            <person name="Aleksandrzak-Piekarczyk T."/>
            <person name="Szatraj K."/>
            <person name="Zielenkiewicz U."/>
            <person name="Pilsyk S."/>
            <person name="Malc E."/>
            <person name="Mieczkowski P."/>
            <person name="Kruszewska J.S."/>
            <person name="Biernat P."/>
            <person name="Pawlowska J."/>
        </authorList>
    </citation>
    <scope>NUCLEOTIDE SEQUENCE</scope>
    <source>
        <strain evidence="4">WA0000067209</strain>
    </source>
</reference>
<evidence type="ECO:0000313" key="5">
    <source>
        <dbReference type="Proteomes" id="UP000654370"/>
    </source>
</evidence>
<evidence type="ECO:0000256" key="2">
    <source>
        <dbReference type="ARBA" id="ARBA00022737"/>
    </source>
</evidence>
<feature type="signal peptide" evidence="3">
    <location>
        <begin position="1"/>
        <end position="20"/>
    </location>
</feature>
<sequence>MLLSRSLLIALGGLAEICYAYTAVGRASSMAVLIGNKIFCQGGYTSVQNNNPGPATNEMIILPIDVSFQLNNPPYESDSGTMDGAPALLGQANFLGGYNNSGYYMFGGQIANGTTRTEVKSLYLFNTTHYNWQQNPQTTGQWPEPRDSASGIANIKSGAGYIFGGEPLVSGSNWLFNTTWRLQAGSGWSEIGGVAPGGGRQAHAVVMLTNGQMVILGGADNNGNAIPFNEILIFDTTTGTYTTKNATLSGSNPVPRLAHVAVSSEYQQFFLLSVLDMVAYMFYLLAYDNKIIIHGGTGQNNAFLGDLAVLDMNQTTLAWTVPTTSGTAPSPRNAHTAVMVGTQMFIMYGQTGPSSLDNGVYALDSTSWAWQTTYTPTLAAFAFLRRRRRQSESSVYPVNGGPDSQNVYYANNMFDTAPPYYQHSQFAGSSEFKNTPSQAADMSQINTANHSDMITQKPNTPAHASAEVTHLQKPNGDITYSVMVLMHSCHQNICLAFVVASFLATTWAQSSNGPTVSCGEPATDTTKTPTLKCCSQTNGLVVRDAQGQTSGCVIADYSQPAVASAFQSCCSQQMVIYSAVGKQAPDDSTAM</sequence>
<accession>A0A8H7PG41</accession>
<feature type="chain" id="PRO_5034263110" description="Galactose oxidase" evidence="3">
    <location>
        <begin position="21"/>
        <end position="591"/>
    </location>
</feature>
<proteinExistence type="predicted"/>
<dbReference type="EMBL" id="JAEPQZ010000015">
    <property type="protein sequence ID" value="KAG2173337.1"/>
    <property type="molecule type" value="Genomic_DNA"/>
</dbReference>
<dbReference type="PANTHER" id="PTHR46093">
    <property type="entry name" value="ACYL-COA-BINDING DOMAIN-CONTAINING PROTEIN 5"/>
    <property type="match status" value="1"/>
</dbReference>
<dbReference type="AlphaFoldDB" id="A0A8H7PG41"/>
<dbReference type="OrthoDB" id="432528at2759"/>
<evidence type="ECO:0000256" key="3">
    <source>
        <dbReference type="SAM" id="SignalP"/>
    </source>
</evidence>
<dbReference type="Proteomes" id="UP000654370">
    <property type="component" value="Unassembled WGS sequence"/>
</dbReference>
<evidence type="ECO:0000313" key="4">
    <source>
        <dbReference type="EMBL" id="KAG2173337.1"/>
    </source>
</evidence>
<dbReference type="InterPro" id="IPR015915">
    <property type="entry name" value="Kelch-typ_b-propeller"/>
</dbReference>
<evidence type="ECO:0008006" key="6">
    <source>
        <dbReference type="Google" id="ProtNLM"/>
    </source>
</evidence>
<name>A0A8H7PG41_MORIS</name>
<comment type="caution">
    <text evidence="4">The sequence shown here is derived from an EMBL/GenBank/DDBJ whole genome shotgun (WGS) entry which is preliminary data.</text>
</comment>